<dbReference type="NCBIfam" id="TIGR02967">
    <property type="entry name" value="guan_deamin"/>
    <property type="match status" value="1"/>
</dbReference>
<protein>
    <recommendedName>
        <fullName evidence="3 7">Guanine deaminase</fullName>
        <shortName evidence="8">Guanase</shortName>
        <ecNumber evidence="3 7">3.5.4.3</ecNumber>
    </recommendedName>
    <alternativeName>
        <fullName evidence="8">Guanine aminohydrolase</fullName>
    </alternativeName>
</protein>
<dbReference type="PANTHER" id="PTHR11271:SF6">
    <property type="entry name" value="GUANINE DEAMINASE"/>
    <property type="match status" value="1"/>
</dbReference>
<dbReference type="RefSeq" id="WP_089234450.1">
    <property type="nucleotide sequence ID" value="NZ_FZOY01000007.1"/>
</dbReference>
<evidence type="ECO:0000256" key="9">
    <source>
        <dbReference type="SAM" id="MobiDB-lite"/>
    </source>
</evidence>
<evidence type="ECO:0000256" key="8">
    <source>
        <dbReference type="RuleBase" id="RU366009"/>
    </source>
</evidence>
<evidence type="ECO:0000259" key="10">
    <source>
        <dbReference type="Pfam" id="PF01979"/>
    </source>
</evidence>
<keyword evidence="5 8" id="KW-0378">Hydrolase</keyword>
<dbReference type="UniPathway" id="UPA00603">
    <property type="reaction ID" value="UER00660"/>
</dbReference>
<keyword evidence="4 8" id="KW-0479">Metal-binding</keyword>
<dbReference type="InterPro" id="IPR054418">
    <property type="entry name" value="MQNX/HUTI_composite_N"/>
</dbReference>
<dbReference type="GO" id="GO:0006147">
    <property type="term" value="P:guanine catabolic process"/>
    <property type="evidence" value="ECO:0007669"/>
    <property type="project" value="UniProtKB-UniRule"/>
</dbReference>
<evidence type="ECO:0000256" key="7">
    <source>
        <dbReference type="NCBIfam" id="TIGR02967"/>
    </source>
</evidence>
<evidence type="ECO:0000259" key="11">
    <source>
        <dbReference type="Pfam" id="PF22039"/>
    </source>
</evidence>
<dbReference type="Pfam" id="PF01979">
    <property type="entry name" value="Amidohydro_1"/>
    <property type="match status" value="1"/>
</dbReference>
<dbReference type="Proteomes" id="UP000198426">
    <property type="component" value="Unassembled WGS sequence"/>
</dbReference>
<dbReference type="InterPro" id="IPR011059">
    <property type="entry name" value="Metal-dep_hydrolase_composite"/>
</dbReference>
<proteinExistence type="inferred from homology"/>
<gene>
    <name evidence="12" type="ORF">SAMN05421757_107246</name>
</gene>
<dbReference type="Pfam" id="PF22039">
    <property type="entry name" value="HUTI_composite_bact"/>
    <property type="match status" value="1"/>
</dbReference>
<dbReference type="Gene3D" id="2.30.40.10">
    <property type="entry name" value="Urease, subunit C, domain 1"/>
    <property type="match status" value="1"/>
</dbReference>
<evidence type="ECO:0000256" key="5">
    <source>
        <dbReference type="ARBA" id="ARBA00022801"/>
    </source>
</evidence>
<comment type="catalytic activity">
    <reaction evidence="8">
        <text>guanine + H2O + H(+) = xanthine + NH4(+)</text>
        <dbReference type="Rhea" id="RHEA:14665"/>
        <dbReference type="ChEBI" id="CHEBI:15377"/>
        <dbReference type="ChEBI" id="CHEBI:15378"/>
        <dbReference type="ChEBI" id="CHEBI:16235"/>
        <dbReference type="ChEBI" id="CHEBI:17712"/>
        <dbReference type="ChEBI" id="CHEBI:28938"/>
        <dbReference type="EC" id="3.5.4.3"/>
    </reaction>
</comment>
<comment type="function">
    <text evidence="8">Catalyzes the hydrolytic deamination of guanine, producing xanthine and ammonia.</text>
</comment>
<accession>A0A239KND9</accession>
<dbReference type="InterPro" id="IPR032466">
    <property type="entry name" value="Metal_Hydrolase"/>
</dbReference>
<evidence type="ECO:0000256" key="4">
    <source>
        <dbReference type="ARBA" id="ARBA00022723"/>
    </source>
</evidence>
<evidence type="ECO:0000313" key="13">
    <source>
        <dbReference type="Proteomes" id="UP000198426"/>
    </source>
</evidence>
<dbReference type="FunFam" id="3.20.20.140:FF:000022">
    <property type="entry name" value="Guanine deaminase"/>
    <property type="match status" value="1"/>
</dbReference>
<reference evidence="12 13" key="1">
    <citation type="submission" date="2017-06" db="EMBL/GenBank/DDBJ databases">
        <authorList>
            <person name="Kim H.J."/>
            <person name="Triplett B.A."/>
        </authorList>
    </citation>
    <scope>NUCLEOTIDE SEQUENCE [LARGE SCALE GENOMIC DNA]</scope>
    <source>
        <strain evidence="12 13">DSM 29339</strain>
    </source>
</reference>
<dbReference type="GO" id="GO:0008892">
    <property type="term" value="F:guanine deaminase activity"/>
    <property type="evidence" value="ECO:0007669"/>
    <property type="project" value="UniProtKB-UniRule"/>
</dbReference>
<evidence type="ECO:0000256" key="1">
    <source>
        <dbReference type="ARBA" id="ARBA00004984"/>
    </source>
</evidence>
<dbReference type="NCBIfam" id="NF006679">
    <property type="entry name" value="PRK09228.1"/>
    <property type="match status" value="1"/>
</dbReference>
<dbReference type="SUPFAM" id="SSF51556">
    <property type="entry name" value="Metallo-dependent hydrolases"/>
    <property type="match status" value="1"/>
</dbReference>
<dbReference type="InterPro" id="IPR006680">
    <property type="entry name" value="Amidohydro-rel"/>
</dbReference>
<evidence type="ECO:0000256" key="2">
    <source>
        <dbReference type="ARBA" id="ARBA00006745"/>
    </source>
</evidence>
<dbReference type="PANTHER" id="PTHR11271">
    <property type="entry name" value="GUANINE DEAMINASE"/>
    <property type="match status" value="1"/>
</dbReference>
<dbReference type="InterPro" id="IPR014311">
    <property type="entry name" value="Guanine_deaminase"/>
</dbReference>
<organism evidence="12 13">
    <name type="scientific">Tropicimonas sediminicola</name>
    <dbReference type="NCBI Taxonomy" id="1031541"/>
    <lineage>
        <taxon>Bacteria</taxon>
        <taxon>Pseudomonadati</taxon>
        <taxon>Pseudomonadota</taxon>
        <taxon>Alphaproteobacteria</taxon>
        <taxon>Rhodobacterales</taxon>
        <taxon>Roseobacteraceae</taxon>
        <taxon>Tropicimonas</taxon>
    </lineage>
</organism>
<dbReference type="Gene3D" id="3.20.20.140">
    <property type="entry name" value="Metal-dependent hydrolases"/>
    <property type="match status" value="1"/>
</dbReference>
<feature type="domain" description="Aminodeoxyfutalosine deaminase/Imidazolonepropionase-like composite" evidence="11">
    <location>
        <begin position="34"/>
        <end position="59"/>
    </location>
</feature>
<evidence type="ECO:0000256" key="3">
    <source>
        <dbReference type="ARBA" id="ARBA00012781"/>
    </source>
</evidence>
<comment type="cofactor">
    <cofactor evidence="8">
        <name>Zn(2+)</name>
        <dbReference type="ChEBI" id="CHEBI:29105"/>
    </cofactor>
    <text evidence="8">Binds 1 zinc ion per subunit.</text>
</comment>
<dbReference type="EMBL" id="FZOY01000007">
    <property type="protein sequence ID" value="SNT19681.1"/>
    <property type="molecule type" value="Genomic_DNA"/>
</dbReference>
<dbReference type="InterPro" id="IPR051607">
    <property type="entry name" value="Metallo-dep_hydrolases"/>
</dbReference>
<dbReference type="OrthoDB" id="9787621at2"/>
<dbReference type="GO" id="GO:0008270">
    <property type="term" value="F:zinc ion binding"/>
    <property type="evidence" value="ECO:0007669"/>
    <property type="project" value="UniProtKB-UniRule"/>
</dbReference>
<keyword evidence="6 8" id="KW-0862">Zinc</keyword>
<comment type="pathway">
    <text evidence="1 8">Purine metabolism; guanine degradation; xanthine from guanine: step 1/1.</text>
</comment>
<evidence type="ECO:0000256" key="6">
    <source>
        <dbReference type="ARBA" id="ARBA00022833"/>
    </source>
</evidence>
<comment type="similarity">
    <text evidence="2 8">Belongs to the metallo-dependent hydrolases superfamily. ATZ/TRZ family.</text>
</comment>
<dbReference type="GO" id="GO:0005829">
    <property type="term" value="C:cytosol"/>
    <property type="evidence" value="ECO:0007669"/>
    <property type="project" value="TreeGrafter"/>
</dbReference>
<sequence length="459" mass="49367">MNEPSTLVLGQILDLHTNPFDVPPDEAARYLRRGGILIENGKIAATGDADGLRAAAPQARVIDHGDGLILPGFVDSHAHYPQTAIIASWGKRLIDWLNSYTFPEEMRFGDPAYAAEIAERYLDLLVSHGTTSVASFCTIHPSSVEAFFAAAEARNMAVVAGRTCMDRNAPDGLRDDAQTAHDESKALLETWHGRGRAVYAITPRFSPTSTPEQLEALGALWAEHPDCPMQTHLSEQTDEVDWVRDLHPHRRDYLDTYEAHGLLREGAMFGHAIWLTDSERARLRDHGAALIHCPTSNTFIGSGLFDTARAMAEGQRVGLATDTGGGSSFSMLHTMASAYEIGQLSGTALHPAQLLWLATAGSARAMRMDDRIGTLAPGSDADLVVLDLASTPAIAQRHARSETIWEAVFPTIMMGDDRAIAAVYVAGTQIAAGGSQPDHSHSRPVSPLIADSLGLQGGA</sequence>
<name>A0A239KND9_9RHOB</name>
<dbReference type="AlphaFoldDB" id="A0A239KND9"/>
<dbReference type="SUPFAM" id="SSF51338">
    <property type="entry name" value="Composite domain of metallo-dependent hydrolases"/>
    <property type="match status" value="2"/>
</dbReference>
<feature type="region of interest" description="Disordered" evidence="9">
    <location>
        <begin position="433"/>
        <end position="459"/>
    </location>
</feature>
<feature type="domain" description="Amidohydrolase-related" evidence="10">
    <location>
        <begin position="69"/>
        <end position="428"/>
    </location>
</feature>
<evidence type="ECO:0000313" key="12">
    <source>
        <dbReference type="EMBL" id="SNT19681.1"/>
    </source>
</evidence>
<keyword evidence="13" id="KW-1185">Reference proteome</keyword>
<dbReference type="EC" id="3.5.4.3" evidence="3 7"/>